<comment type="caution">
    <text evidence="2">The sequence shown here is derived from an EMBL/GenBank/DDBJ whole genome shotgun (WGS) entry which is preliminary data.</text>
</comment>
<feature type="region of interest" description="Disordered" evidence="1">
    <location>
        <begin position="72"/>
        <end position="144"/>
    </location>
</feature>
<keyword evidence="3" id="KW-1185">Reference proteome</keyword>
<name>A0AAD7E3D8_9AGAR</name>
<reference evidence="2" key="1">
    <citation type="submission" date="2023-03" db="EMBL/GenBank/DDBJ databases">
        <title>Massive genome expansion in bonnet fungi (Mycena s.s.) driven by repeated elements and novel gene families across ecological guilds.</title>
        <authorList>
            <consortium name="Lawrence Berkeley National Laboratory"/>
            <person name="Harder C.B."/>
            <person name="Miyauchi S."/>
            <person name="Viragh M."/>
            <person name="Kuo A."/>
            <person name="Thoen E."/>
            <person name="Andreopoulos B."/>
            <person name="Lu D."/>
            <person name="Skrede I."/>
            <person name="Drula E."/>
            <person name="Henrissat B."/>
            <person name="Morin E."/>
            <person name="Kohler A."/>
            <person name="Barry K."/>
            <person name="LaButti K."/>
            <person name="Morin E."/>
            <person name="Salamov A."/>
            <person name="Lipzen A."/>
            <person name="Mereny Z."/>
            <person name="Hegedus B."/>
            <person name="Baldrian P."/>
            <person name="Stursova M."/>
            <person name="Weitz H."/>
            <person name="Taylor A."/>
            <person name="Grigoriev I.V."/>
            <person name="Nagy L.G."/>
            <person name="Martin F."/>
            <person name="Kauserud H."/>
        </authorList>
    </citation>
    <scope>NUCLEOTIDE SEQUENCE</scope>
    <source>
        <strain evidence="2">9144</strain>
    </source>
</reference>
<dbReference type="PANTHER" id="PTHR38696:SF1">
    <property type="entry name" value="MEDIATOR OF RNA POLYMERASE II TRANSCRIPTION SUBUNIT 13"/>
    <property type="match status" value="1"/>
</dbReference>
<protein>
    <submittedName>
        <fullName evidence="2">Uncharacterized protein</fullName>
    </submittedName>
</protein>
<organism evidence="2 3">
    <name type="scientific">Mycena pura</name>
    <dbReference type="NCBI Taxonomy" id="153505"/>
    <lineage>
        <taxon>Eukaryota</taxon>
        <taxon>Fungi</taxon>
        <taxon>Dikarya</taxon>
        <taxon>Basidiomycota</taxon>
        <taxon>Agaricomycotina</taxon>
        <taxon>Agaricomycetes</taxon>
        <taxon>Agaricomycetidae</taxon>
        <taxon>Agaricales</taxon>
        <taxon>Marasmiineae</taxon>
        <taxon>Mycenaceae</taxon>
        <taxon>Mycena</taxon>
    </lineage>
</organism>
<sequence>MSYPPYYNYGPQQMYAQHGPMTGPSGYMPGPIYAPAATPYAPAATPYQAPVPFIPPTAMLETPPGQAQLLQPKSRLKHSHRAATTPLPLKSALKKPTAGAVPASAPVAPSAEPALTRRRTSSKVKPDKYAAVPPPHQMAEQSDKGESYHMFVTFKGDSELLLENTLDHARKEIEEEIFAVWPHGLESSQSRGSNWKIRFKNAPWNMSGPDVVVAWELIAALFTLFAKRGFVFMASTRCTTTQPRLIFQATSPDKYSSFFLAYMSRSGRRATLIHPPAHIGAAFGQRLRAGSQHPIEIAQEKDMLIAEITAGTAVKPSYFLMQILKVMVDMGFELNATVPMARGGPLGMGSRRELLVFKGVVPVRQ</sequence>
<evidence type="ECO:0000256" key="1">
    <source>
        <dbReference type="SAM" id="MobiDB-lite"/>
    </source>
</evidence>
<dbReference type="AlphaFoldDB" id="A0AAD7E3D8"/>
<proteinExistence type="predicted"/>
<dbReference type="Proteomes" id="UP001219525">
    <property type="component" value="Unassembled WGS sequence"/>
</dbReference>
<dbReference type="PANTHER" id="PTHR38696">
    <property type="entry name" value="MEDIATOR OF RNA POLYMERASE II TRANSCRIPTION SUBUNIT 13"/>
    <property type="match status" value="1"/>
</dbReference>
<accession>A0AAD7E3D8</accession>
<evidence type="ECO:0000313" key="2">
    <source>
        <dbReference type="EMBL" id="KAJ7225528.1"/>
    </source>
</evidence>
<dbReference type="EMBL" id="JARJCW010000004">
    <property type="protein sequence ID" value="KAJ7225528.1"/>
    <property type="molecule type" value="Genomic_DNA"/>
</dbReference>
<feature type="compositionally biased region" description="Low complexity" evidence="1">
    <location>
        <begin position="96"/>
        <end position="114"/>
    </location>
</feature>
<evidence type="ECO:0000313" key="3">
    <source>
        <dbReference type="Proteomes" id="UP001219525"/>
    </source>
</evidence>
<gene>
    <name evidence="2" type="ORF">GGX14DRAFT_639412</name>
</gene>